<gene>
    <name evidence="1" type="ORF">NCTC9810_01079</name>
</gene>
<protein>
    <submittedName>
        <fullName evidence="1">Putative bacteriocin, CLOSPO_01332 family</fullName>
    </submittedName>
</protein>
<name>A0A380WX44_9FIRM</name>
<accession>A0A380WX44</accession>
<dbReference type="OrthoDB" id="2061509at2"/>
<dbReference type="EMBL" id="UFTA01000002">
    <property type="protein sequence ID" value="SUU92742.1"/>
    <property type="molecule type" value="Genomic_DNA"/>
</dbReference>
<dbReference type="InterPro" id="IPR023964">
    <property type="entry name" value="Bacteriocin_CLOSPO-01332_put"/>
</dbReference>
<proteinExistence type="predicted"/>
<dbReference type="NCBIfam" id="TIGR04067">
    <property type="entry name" value="oc_CLOSPO_01332"/>
    <property type="match status" value="1"/>
</dbReference>
<dbReference type="Proteomes" id="UP000255124">
    <property type="component" value="Unassembled WGS sequence"/>
</dbReference>
<evidence type="ECO:0000313" key="1">
    <source>
        <dbReference type="EMBL" id="SUU92742.1"/>
    </source>
</evidence>
<sequence length="66" mass="7019">MKFINPLGRHPGSGAQPQACMCSTGYAGYRGNNDSCIHCGCGCGSKGEYRTGNKVRSMKTPRASFD</sequence>
<dbReference type="RefSeq" id="WP_115595428.1">
    <property type="nucleotide sequence ID" value="NZ_UFTA01000002.1"/>
</dbReference>
<organism evidence="1 2">
    <name type="scientific">Anaerococcus octavius</name>
    <dbReference type="NCBI Taxonomy" id="54007"/>
    <lineage>
        <taxon>Bacteria</taxon>
        <taxon>Bacillati</taxon>
        <taxon>Bacillota</taxon>
        <taxon>Tissierellia</taxon>
        <taxon>Tissierellales</taxon>
        <taxon>Peptoniphilaceae</taxon>
        <taxon>Anaerococcus</taxon>
    </lineage>
</organism>
<evidence type="ECO:0000313" key="2">
    <source>
        <dbReference type="Proteomes" id="UP000255124"/>
    </source>
</evidence>
<reference evidence="1 2" key="1">
    <citation type="submission" date="2018-06" db="EMBL/GenBank/DDBJ databases">
        <authorList>
            <consortium name="Pathogen Informatics"/>
            <person name="Doyle S."/>
        </authorList>
    </citation>
    <scope>NUCLEOTIDE SEQUENCE [LARGE SCALE GENOMIC DNA]</scope>
    <source>
        <strain evidence="1 2">NCTC9810</strain>
    </source>
</reference>
<dbReference type="AlphaFoldDB" id="A0A380WX44"/>